<dbReference type="PATRIC" id="fig|1194404.4.peg.6232"/>
<accession>S6T9E6</accession>
<gene>
    <name evidence="1" type="ORF">A244_30275</name>
</gene>
<reference evidence="1 2" key="1">
    <citation type="journal article" date="2013" name="PLoS Pathog.">
        <title>Genomic analysis of the Kiwifruit pathogen Pseudomonas syringae pv. actinidiae provides insight into the origins of an emergent plant disease.</title>
        <authorList>
            <person name="McCann H.C."/>
            <person name="Rikkerink E.H."/>
            <person name="Bertels F."/>
            <person name="Fiers M."/>
            <person name="Lu A."/>
            <person name="Rees-George J."/>
            <person name="Andersen M.T."/>
            <person name="Gleave A.P."/>
            <person name="Haubold B."/>
            <person name="Wohlers M.W."/>
            <person name="Guttman D.S."/>
            <person name="Wang P.W."/>
            <person name="Straub C."/>
            <person name="Vanneste J.L."/>
            <person name="Rainey P.B."/>
            <person name="Templeton M.D."/>
        </authorList>
    </citation>
    <scope>NUCLEOTIDE SEQUENCE [LARGE SCALE GENOMIC DNA]</scope>
    <source>
        <strain evidence="1 2">ICMP 18807</strain>
    </source>
</reference>
<organism evidence="1 2">
    <name type="scientific">Pseudomonas syringae pv. actinidiae ICMP 18807</name>
    <dbReference type="NCBI Taxonomy" id="1194404"/>
    <lineage>
        <taxon>Bacteria</taxon>
        <taxon>Pseudomonadati</taxon>
        <taxon>Pseudomonadota</taxon>
        <taxon>Gammaproteobacteria</taxon>
        <taxon>Pseudomonadales</taxon>
        <taxon>Pseudomonadaceae</taxon>
        <taxon>Pseudomonas</taxon>
        <taxon>Pseudomonas syringae</taxon>
    </lineage>
</organism>
<evidence type="ECO:0000313" key="1">
    <source>
        <dbReference type="EMBL" id="EPN39805.1"/>
    </source>
</evidence>
<proteinExistence type="predicted"/>
<comment type="caution">
    <text evidence="1">The sequence shown here is derived from an EMBL/GenBank/DDBJ whole genome shotgun (WGS) entry which is preliminary data.</text>
</comment>
<dbReference type="Proteomes" id="UP000015729">
    <property type="component" value="Unassembled WGS sequence"/>
</dbReference>
<dbReference type="SUPFAM" id="SSF53850">
    <property type="entry name" value="Periplasmic binding protein-like II"/>
    <property type="match status" value="1"/>
</dbReference>
<name>S6T9E6_PSESF</name>
<protein>
    <submittedName>
        <fullName evidence="1">Pca operon transcriptional activator PcaQ</fullName>
    </submittedName>
</protein>
<feature type="non-terminal residue" evidence="1">
    <location>
        <position position="1"/>
    </location>
</feature>
<dbReference type="AlphaFoldDB" id="S6T9E6"/>
<dbReference type="EMBL" id="AOKG01002082">
    <property type="protein sequence ID" value="EPN39805.1"/>
    <property type="molecule type" value="Genomic_DNA"/>
</dbReference>
<sequence length="73" mass="7778">YVQCSNAIWIAPLDAVLLELKGGTLVELDMGIREPGGSVGLCSNPALPLTRAAQWCVDELRTVGAAYRDGQYA</sequence>
<evidence type="ECO:0000313" key="2">
    <source>
        <dbReference type="Proteomes" id="UP000015729"/>
    </source>
</evidence>